<keyword evidence="2" id="KW-1185">Reference proteome</keyword>
<reference evidence="1 2" key="1">
    <citation type="submission" date="2016-01" db="EMBL/GenBank/DDBJ databases">
        <title>The new phylogeny of the genus Mycobacterium.</title>
        <authorList>
            <person name="Tarcisio F."/>
            <person name="Conor M."/>
            <person name="Antonella G."/>
            <person name="Elisabetta G."/>
            <person name="Giulia F.S."/>
            <person name="Sara T."/>
            <person name="Anna F."/>
            <person name="Clotilde B."/>
            <person name="Roberto B."/>
            <person name="Veronica D.S."/>
            <person name="Fabio R."/>
            <person name="Monica P."/>
            <person name="Olivier J."/>
            <person name="Enrico T."/>
            <person name="Nicola S."/>
        </authorList>
    </citation>
    <scope>NUCLEOTIDE SEQUENCE [LARGE SCALE GENOMIC DNA]</scope>
    <source>
        <strain evidence="1 2">DSM 44803</strain>
    </source>
</reference>
<name>A0A1X1YYM9_9MYCO</name>
<dbReference type="Proteomes" id="UP000193781">
    <property type="component" value="Unassembled WGS sequence"/>
</dbReference>
<protein>
    <submittedName>
        <fullName evidence="1">Uncharacterized protein</fullName>
    </submittedName>
</protein>
<dbReference type="EMBL" id="LQPH01000164">
    <property type="protein sequence ID" value="ORW16144.1"/>
    <property type="molecule type" value="Genomic_DNA"/>
</dbReference>
<proteinExistence type="predicted"/>
<evidence type="ECO:0000313" key="2">
    <source>
        <dbReference type="Proteomes" id="UP000193781"/>
    </source>
</evidence>
<comment type="caution">
    <text evidence="1">The sequence shown here is derived from an EMBL/GenBank/DDBJ whole genome shotgun (WGS) entry which is preliminary data.</text>
</comment>
<gene>
    <name evidence="1" type="ORF">AWC17_15550</name>
</gene>
<evidence type="ECO:0000313" key="1">
    <source>
        <dbReference type="EMBL" id="ORW16144.1"/>
    </source>
</evidence>
<organism evidence="1 2">
    <name type="scientific">Mycobacterium nebraskense</name>
    <dbReference type="NCBI Taxonomy" id="244292"/>
    <lineage>
        <taxon>Bacteria</taxon>
        <taxon>Bacillati</taxon>
        <taxon>Actinomycetota</taxon>
        <taxon>Actinomycetes</taxon>
        <taxon>Mycobacteriales</taxon>
        <taxon>Mycobacteriaceae</taxon>
        <taxon>Mycobacterium</taxon>
    </lineage>
</organism>
<sequence length="60" mass="6710">MIAPTPPSTLCGRPLRRWDFYGSAAVSWVEGLGFSQKPTINYSGRGAMRLLLAFSSRRFM</sequence>
<dbReference type="AlphaFoldDB" id="A0A1X1YYM9"/>
<accession>A0A1X1YYM9</accession>